<dbReference type="GO" id="GO:0004222">
    <property type="term" value="F:metalloendopeptidase activity"/>
    <property type="evidence" value="ECO:0007669"/>
    <property type="project" value="InterPro"/>
</dbReference>
<evidence type="ECO:0000256" key="2">
    <source>
        <dbReference type="ARBA" id="ARBA00022723"/>
    </source>
</evidence>
<dbReference type="GO" id="GO:0016020">
    <property type="term" value="C:membrane"/>
    <property type="evidence" value="ECO:0007669"/>
    <property type="project" value="InterPro"/>
</dbReference>
<keyword evidence="2 8" id="KW-0479">Metal-binding</keyword>
<dbReference type="SUPFAM" id="SSF48452">
    <property type="entry name" value="TPR-like"/>
    <property type="match status" value="1"/>
</dbReference>
<keyword evidence="4 8" id="KW-0574">Periplasm</keyword>
<feature type="active site" description="Proton donor" evidence="8">
    <location>
        <position position="205"/>
    </location>
</feature>
<gene>
    <name evidence="8" type="primary">bepA</name>
    <name evidence="10" type="ORF">C5469_04080</name>
</gene>
<comment type="caution">
    <text evidence="10">The sequence shown here is derived from an EMBL/GenBank/DDBJ whole genome shotgun (WGS) entry which is preliminary data.</text>
</comment>
<sequence length="487" mass="54805" precursor="true">MKIMSNKSLAAILVSTLLLASSPVLSASIEDSLPDIGTTAGSILSINQELAMGDFYARQMRASAPLIYDPLLTQYINTLGQKLVAHADSVKTPFHFYLVDNPKINAYAFFGGNIVLHAALFRYSRDESELASVIAHEISHVTQRHLARMMEDQQRTAPLAWAGTLGAILLLMANPQAGMAALSGTIAGVQQGMISFTQSNEQEADRIGMQTLRKAGFDPQGMPDFMQFLADQTRYSSKPPEMLLTHPLPDSRLADARNRANQYPAKHVPQSQDFLFAKVRIMGMYTTEQRSYLEQVLENYRKGTAKEQLAAAYGKAILLSQDKKYAEARAILEPLLVKQPDNIWFIDVMTDIDIEQNRTAQAITRLQNALQKQKDNLVLQINLANALIRAKQYQQAEKLLYRYTFNNPEDPNGWRLMAETAAQQGKRYEELSAYAEEMALRGQFDNAIKYLSNASSLVKLGSYDQARYDARIDQLRQLQQRYSQYKR</sequence>
<dbReference type="InterPro" id="IPR011990">
    <property type="entry name" value="TPR-like_helical_dom_sf"/>
</dbReference>
<dbReference type="RefSeq" id="WP_166302686.1">
    <property type="nucleotide sequence ID" value="NZ_CAWPIB010000003.1"/>
</dbReference>
<dbReference type="GO" id="GO:0042597">
    <property type="term" value="C:periplasmic space"/>
    <property type="evidence" value="ECO:0007669"/>
    <property type="project" value="UniProtKB-SubCell"/>
</dbReference>
<evidence type="ECO:0000256" key="5">
    <source>
        <dbReference type="ARBA" id="ARBA00022801"/>
    </source>
</evidence>
<dbReference type="EC" id="3.4.-.-" evidence="8"/>
<evidence type="ECO:0000259" key="9">
    <source>
        <dbReference type="Pfam" id="PF01435"/>
    </source>
</evidence>
<proteinExistence type="inferred from homology"/>
<feature type="chain" id="PRO_5031636062" description="Beta-barrel assembly-enhancing protease" evidence="8">
    <location>
        <begin position="27"/>
        <end position="487"/>
    </location>
</feature>
<dbReference type="InterPro" id="IPR001915">
    <property type="entry name" value="Peptidase_M48"/>
</dbReference>
<evidence type="ECO:0000313" key="10">
    <source>
        <dbReference type="EMBL" id="NHB91357.1"/>
    </source>
</evidence>
<protein>
    <recommendedName>
        <fullName evidence="8">Beta-barrel assembly-enhancing protease</fullName>
        <ecNumber evidence="8">3.4.-.-</ecNumber>
    </recommendedName>
</protein>
<dbReference type="PANTHER" id="PTHR22726:SF1">
    <property type="entry name" value="METALLOENDOPEPTIDASE OMA1, MITOCHONDRIAL"/>
    <property type="match status" value="1"/>
</dbReference>
<dbReference type="Pfam" id="PF01435">
    <property type="entry name" value="Peptidase_M48"/>
    <property type="match status" value="1"/>
</dbReference>
<name>A0A7X5QBT1_9GAMM</name>
<dbReference type="InterPro" id="IPR051156">
    <property type="entry name" value="Mito/Outer_Membr_Metalloprot"/>
</dbReference>
<dbReference type="Gene3D" id="3.30.2010.10">
    <property type="entry name" value="Metalloproteases ('zincins'), catalytic domain"/>
    <property type="match status" value="1"/>
</dbReference>
<dbReference type="Proteomes" id="UP000591844">
    <property type="component" value="Unassembled WGS sequence"/>
</dbReference>
<dbReference type="PANTHER" id="PTHR22726">
    <property type="entry name" value="METALLOENDOPEPTIDASE OMA1"/>
    <property type="match status" value="1"/>
</dbReference>
<dbReference type="HAMAP" id="MF_00997">
    <property type="entry name" value="Protease_BepA"/>
    <property type="match status" value="1"/>
</dbReference>
<dbReference type="InterPro" id="IPR030873">
    <property type="entry name" value="Protease_BepA"/>
</dbReference>
<comment type="subcellular location">
    <subcellularLocation>
        <location evidence="8">Periplasm</location>
    </subcellularLocation>
</comment>
<keyword evidence="5 8" id="KW-0378">Hydrolase</keyword>
<dbReference type="GO" id="GO:0008270">
    <property type="term" value="F:zinc ion binding"/>
    <property type="evidence" value="ECO:0007669"/>
    <property type="project" value="UniProtKB-UniRule"/>
</dbReference>
<keyword evidence="3 8" id="KW-0732">Signal</keyword>
<evidence type="ECO:0000256" key="6">
    <source>
        <dbReference type="ARBA" id="ARBA00022833"/>
    </source>
</evidence>
<keyword evidence="1 8" id="KW-0645">Protease</keyword>
<dbReference type="EMBL" id="PUJW01000003">
    <property type="protein sequence ID" value="NHB91357.1"/>
    <property type="molecule type" value="Genomic_DNA"/>
</dbReference>
<dbReference type="Pfam" id="PF14559">
    <property type="entry name" value="TPR_19"/>
    <property type="match status" value="1"/>
</dbReference>
<feature type="binding site" evidence="8">
    <location>
        <position position="136"/>
    </location>
    <ligand>
        <name>Zn(2+)</name>
        <dbReference type="ChEBI" id="CHEBI:29105"/>
        <note>catalytic</note>
    </ligand>
</feature>
<feature type="signal peptide" evidence="8">
    <location>
        <begin position="1"/>
        <end position="26"/>
    </location>
</feature>
<evidence type="ECO:0000256" key="3">
    <source>
        <dbReference type="ARBA" id="ARBA00022729"/>
    </source>
</evidence>
<dbReference type="CDD" id="cd07333">
    <property type="entry name" value="M48C_bepA_like"/>
    <property type="match status" value="1"/>
</dbReference>
<feature type="binding site" evidence="8">
    <location>
        <position position="140"/>
    </location>
    <ligand>
        <name>Zn(2+)</name>
        <dbReference type="ChEBI" id="CHEBI:29105"/>
        <note>catalytic</note>
    </ligand>
</feature>
<feature type="binding site" evidence="8">
    <location>
        <position position="201"/>
    </location>
    <ligand>
        <name>Zn(2+)</name>
        <dbReference type="ChEBI" id="CHEBI:29105"/>
        <note>catalytic</note>
    </ligand>
</feature>
<feature type="domain" description="Peptidase M48" evidence="9">
    <location>
        <begin position="71"/>
        <end position="259"/>
    </location>
</feature>
<organism evidence="10 11">
    <name type="scientific">Photorhabdus cinerea</name>
    <dbReference type="NCBI Taxonomy" id="471575"/>
    <lineage>
        <taxon>Bacteria</taxon>
        <taxon>Pseudomonadati</taxon>
        <taxon>Pseudomonadota</taxon>
        <taxon>Gammaproteobacteria</taxon>
        <taxon>Enterobacterales</taxon>
        <taxon>Morganellaceae</taxon>
        <taxon>Photorhabdus</taxon>
    </lineage>
</organism>
<feature type="active site" evidence="8">
    <location>
        <position position="137"/>
    </location>
</feature>
<evidence type="ECO:0000256" key="7">
    <source>
        <dbReference type="ARBA" id="ARBA00023049"/>
    </source>
</evidence>
<keyword evidence="6 8" id="KW-0862">Zinc</keyword>
<evidence type="ECO:0000256" key="1">
    <source>
        <dbReference type="ARBA" id="ARBA00022670"/>
    </source>
</evidence>
<reference evidence="10 11" key="1">
    <citation type="submission" date="2018-02" db="EMBL/GenBank/DDBJ databases">
        <authorList>
            <person name="Machado R.A."/>
        </authorList>
    </citation>
    <scope>NUCLEOTIDE SEQUENCE [LARGE SCALE GENOMIC DNA]</scope>
    <source>
        <strain evidence="10 11">DSM 19724</strain>
    </source>
</reference>
<keyword evidence="11" id="KW-1185">Reference proteome</keyword>
<evidence type="ECO:0000256" key="4">
    <source>
        <dbReference type="ARBA" id="ARBA00022764"/>
    </source>
</evidence>
<evidence type="ECO:0000313" key="11">
    <source>
        <dbReference type="Proteomes" id="UP000591844"/>
    </source>
</evidence>
<comment type="similarity">
    <text evidence="8">Belongs to the peptidase M48 family. BepA subfamily.</text>
</comment>
<accession>A0A7X5QBT1</accession>
<comment type="cofactor">
    <cofactor evidence="8">
        <name>Zn(2+)</name>
        <dbReference type="ChEBI" id="CHEBI:29105"/>
    </cofactor>
    <text evidence="8">Binds 1 zinc ion per subunit.</text>
</comment>
<comment type="function">
    <text evidence="8">Functions as both a chaperone and a metalloprotease. Maintains the integrity of the outer membrane by promoting either the assembly or the elimination of outer membrane proteins, depending on their folding state.</text>
</comment>
<keyword evidence="7 8" id="KW-0482">Metalloprotease</keyword>
<dbReference type="AlphaFoldDB" id="A0A7X5QBT1"/>
<dbReference type="Gene3D" id="1.25.40.10">
    <property type="entry name" value="Tetratricopeptide repeat domain"/>
    <property type="match status" value="1"/>
</dbReference>
<dbReference type="GO" id="GO:0051603">
    <property type="term" value="P:proteolysis involved in protein catabolic process"/>
    <property type="evidence" value="ECO:0007669"/>
    <property type="project" value="TreeGrafter"/>
</dbReference>
<evidence type="ECO:0000256" key="8">
    <source>
        <dbReference type="HAMAP-Rule" id="MF_00997"/>
    </source>
</evidence>